<dbReference type="InterPro" id="IPR052178">
    <property type="entry name" value="Sec_Metab_Biosynth_SDR"/>
</dbReference>
<evidence type="ECO:0000256" key="2">
    <source>
        <dbReference type="ARBA" id="ARBA00022857"/>
    </source>
</evidence>
<dbReference type="SUPFAM" id="SSF51735">
    <property type="entry name" value="NAD(P)-binding Rossmann-fold domains"/>
    <property type="match status" value="1"/>
</dbReference>
<dbReference type="PRINTS" id="PR00081">
    <property type="entry name" value="GDHRDH"/>
</dbReference>
<accession>A0AAN6TRW3</accession>
<sequence length="236" mass="25119">MADKPAVQAALNVNDLFSVLGITEGGTGQASASSWRAPSPRRAPARRAPGRRHGETPALFGRARPALLRRDLHVASKVCLESVVSVAEKDVRYLNLLVCNAGTSGSQVRAAFSEKKAAGKEVTLEEWRDADGDCAEGLCVWNEQAAATHIAKMLSLALPQWGIRANRICPDCFRGFHGGRSIISMNKSVFPLGRVGTEADMAGQILYLASRAGAYLNGNAILVVGGRLETFPSAGY</sequence>
<dbReference type="InterPro" id="IPR036291">
    <property type="entry name" value="NAD(P)-bd_dom_sf"/>
</dbReference>
<keyword evidence="3" id="KW-0560">Oxidoreductase</keyword>
<dbReference type="Pfam" id="PF13561">
    <property type="entry name" value="adh_short_C2"/>
    <property type="match status" value="1"/>
</dbReference>
<evidence type="ECO:0000256" key="1">
    <source>
        <dbReference type="ARBA" id="ARBA00006484"/>
    </source>
</evidence>
<evidence type="ECO:0000313" key="6">
    <source>
        <dbReference type="Proteomes" id="UP001302602"/>
    </source>
</evidence>
<dbReference type="InterPro" id="IPR002347">
    <property type="entry name" value="SDR_fam"/>
</dbReference>
<comment type="caution">
    <text evidence="5">The sequence shown here is derived from an EMBL/GenBank/DDBJ whole genome shotgun (WGS) entry which is preliminary data.</text>
</comment>
<protein>
    <submittedName>
        <fullName evidence="5">Uncharacterized protein</fullName>
    </submittedName>
</protein>
<dbReference type="PANTHER" id="PTHR43618">
    <property type="entry name" value="7-ALPHA-HYDROXYSTEROID DEHYDROGENASE"/>
    <property type="match status" value="1"/>
</dbReference>
<dbReference type="PANTHER" id="PTHR43618:SF18">
    <property type="entry name" value="SHORT CHAIN DEHYDROGENASE_REDUCTASE FAMILY (AFU_ORTHOLOGUE AFUA_5G12480)"/>
    <property type="match status" value="1"/>
</dbReference>
<dbReference type="GeneID" id="87828260"/>
<dbReference type="GO" id="GO:0016491">
    <property type="term" value="F:oxidoreductase activity"/>
    <property type="evidence" value="ECO:0007669"/>
    <property type="project" value="UniProtKB-KW"/>
</dbReference>
<evidence type="ECO:0000256" key="3">
    <source>
        <dbReference type="ARBA" id="ARBA00023002"/>
    </source>
</evidence>
<dbReference type="EMBL" id="MU853247">
    <property type="protein sequence ID" value="KAK4119547.1"/>
    <property type="molecule type" value="Genomic_DNA"/>
</dbReference>
<feature type="region of interest" description="Disordered" evidence="4">
    <location>
        <begin position="26"/>
        <end position="56"/>
    </location>
</feature>
<dbReference type="AlphaFoldDB" id="A0AAN6TRW3"/>
<evidence type="ECO:0000256" key="4">
    <source>
        <dbReference type="SAM" id="MobiDB-lite"/>
    </source>
</evidence>
<keyword evidence="2" id="KW-0521">NADP</keyword>
<reference evidence="5" key="2">
    <citation type="submission" date="2023-05" db="EMBL/GenBank/DDBJ databases">
        <authorList>
            <consortium name="Lawrence Berkeley National Laboratory"/>
            <person name="Steindorff A."/>
            <person name="Hensen N."/>
            <person name="Bonometti L."/>
            <person name="Westerberg I."/>
            <person name="Brannstrom I.O."/>
            <person name="Guillou S."/>
            <person name="Cros-Aarteil S."/>
            <person name="Calhoun S."/>
            <person name="Haridas S."/>
            <person name="Kuo A."/>
            <person name="Mondo S."/>
            <person name="Pangilinan J."/>
            <person name="Riley R."/>
            <person name="Labutti K."/>
            <person name="Andreopoulos B."/>
            <person name="Lipzen A."/>
            <person name="Chen C."/>
            <person name="Yanf M."/>
            <person name="Daum C."/>
            <person name="Ng V."/>
            <person name="Clum A."/>
            <person name="Ohm R."/>
            <person name="Martin F."/>
            <person name="Silar P."/>
            <person name="Natvig D."/>
            <person name="Lalanne C."/>
            <person name="Gautier V."/>
            <person name="Ament-Velasquez S.L."/>
            <person name="Kruys A."/>
            <person name="Hutchinson M.I."/>
            <person name="Powell A.J."/>
            <person name="Barry K."/>
            <person name="Miller A.N."/>
            <person name="Grigoriev I.V."/>
            <person name="Debuchy R."/>
            <person name="Gladieux P."/>
            <person name="Thoren M.H."/>
            <person name="Johannesson H."/>
        </authorList>
    </citation>
    <scope>NUCLEOTIDE SEQUENCE</scope>
    <source>
        <strain evidence="5">CBS 731.68</strain>
    </source>
</reference>
<proteinExistence type="inferred from homology"/>
<feature type="compositionally biased region" description="Low complexity" evidence="4">
    <location>
        <begin position="30"/>
        <end position="42"/>
    </location>
</feature>
<dbReference type="Gene3D" id="3.40.50.720">
    <property type="entry name" value="NAD(P)-binding Rossmann-like Domain"/>
    <property type="match status" value="1"/>
</dbReference>
<gene>
    <name evidence="5" type="ORF">N657DRAFT_637206</name>
</gene>
<evidence type="ECO:0000313" key="5">
    <source>
        <dbReference type="EMBL" id="KAK4119547.1"/>
    </source>
</evidence>
<dbReference type="RefSeq" id="XP_062643320.1">
    <property type="nucleotide sequence ID" value="XM_062791491.1"/>
</dbReference>
<dbReference type="Proteomes" id="UP001302602">
    <property type="component" value="Unassembled WGS sequence"/>
</dbReference>
<organism evidence="5 6">
    <name type="scientific">Parathielavia appendiculata</name>
    <dbReference type="NCBI Taxonomy" id="2587402"/>
    <lineage>
        <taxon>Eukaryota</taxon>
        <taxon>Fungi</taxon>
        <taxon>Dikarya</taxon>
        <taxon>Ascomycota</taxon>
        <taxon>Pezizomycotina</taxon>
        <taxon>Sordariomycetes</taxon>
        <taxon>Sordariomycetidae</taxon>
        <taxon>Sordariales</taxon>
        <taxon>Chaetomiaceae</taxon>
        <taxon>Parathielavia</taxon>
    </lineage>
</organism>
<name>A0AAN6TRW3_9PEZI</name>
<keyword evidence="6" id="KW-1185">Reference proteome</keyword>
<comment type="similarity">
    <text evidence="1">Belongs to the short-chain dehydrogenases/reductases (SDR) family.</text>
</comment>
<reference evidence="5" key="1">
    <citation type="journal article" date="2023" name="Mol. Phylogenet. Evol.">
        <title>Genome-scale phylogeny and comparative genomics of the fungal order Sordariales.</title>
        <authorList>
            <person name="Hensen N."/>
            <person name="Bonometti L."/>
            <person name="Westerberg I."/>
            <person name="Brannstrom I.O."/>
            <person name="Guillou S."/>
            <person name="Cros-Aarteil S."/>
            <person name="Calhoun S."/>
            <person name="Haridas S."/>
            <person name="Kuo A."/>
            <person name="Mondo S."/>
            <person name="Pangilinan J."/>
            <person name="Riley R."/>
            <person name="LaButti K."/>
            <person name="Andreopoulos B."/>
            <person name="Lipzen A."/>
            <person name="Chen C."/>
            <person name="Yan M."/>
            <person name="Daum C."/>
            <person name="Ng V."/>
            <person name="Clum A."/>
            <person name="Steindorff A."/>
            <person name="Ohm R.A."/>
            <person name="Martin F."/>
            <person name="Silar P."/>
            <person name="Natvig D.O."/>
            <person name="Lalanne C."/>
            <person name="Gautier V."/>
            <person name="Ament-Velasquez S.L."/>
            <person name="Kruys A."/>
            <person name="Hutchinson M.I."/>
            <person name="Powell A.J."/>
            <person name="Barry K."/>
            <person name="Miller A.N."/>
            <person name="Grigoriev I.V."/>
            <person name="Debuchy R."/>
            <person name="Gladieux P."/>
            <person name="Hiltunen Thoren M."/>
            <person name="Johannesson H."/>
        </authorList>
    </citation>
    <scope>NUCLEOTIDE SEQUENCE</scope>
    <source>
        <strain evidence="5">CBS 731.68</strain>
    </source>
</reference>